<feature type="transmembrane region" description="Helical" evidence="1">
    <location>
        <begin position="90"/>
        <end position="110"/>
    </location>
</feature>
<protein>
    <recommendedName>
        <fullName evidence="4">ABC-2 type transport system permease protein</fullName>
    </recommendedName>
</protein>
<accession>A0A285UJ24</accession>
<keyword evidence="1" id="KW-0812">Transmembrane</keyword>
<feature type="transmembrane region" description="Helical" evidence="1">
    <location>
        <begin position="12"/>
        <end position="34"/>
    </location>
</feature>
<dbReference type="AlphaFoldDB" id="A0A285UJ24"/>
<dbReference type="EMBL" id="OBQF01000002">
    <property type="protein sequence ID" value="SOC40596.1"/>
    <property type="molecule type" value="Genomic_DNA"/>
</dbReference>
<gene>
    <name evidence="2" type="ORF">SAMN05878391_1018</name>
</gene>
<evidence type="ECO:0000313" key="3">
    <source>
        <dbReference type="Proteomes" id="UP000219412"/>
    </source>
</evidence>
<dbReference type="Proteomes" id="UP000219412">
    <property type="component" value="Unassembled WGS sequence"/>
</dbReference>
<keyword evidence="3" id="KW-1185">Reference proteome</keyword>
<dbReference type="InterPro" id="IPR025699">
    <property type="entry name" value="ABC2_memb-like"/>
</dbReference>
<feature type="transmembrane region" description="Helical" evidence="1">
    <location>
        <begin position="184"/>
        <end position="208"/>
    </location>
</feature>
<evidence type="ECO:0000256" key="1">
    <source>
        <dbReference type="SAM" id="Phobius"/>
    </source>
</evidence>
<reference evidence="3" key="1">
    <citation type="submission" date="2017-08" db="EMBL/GenBank/DDBJ databases">
        <authorList>
            <person name="Varghese N."/>
            <person name="Submissions S."/>
        </authorList>
    </citation>
    <scope>NUCLEOTIDE SEQUENCE [LARGE SCALE GENOMIC DNA]</scope>
    <source>
        <strain evidence="3">DSM 23173</strain>
    </source>
</reference>
<evidence type="ECO:0000313" key="2">
    <source>
        <dbReference type="EMBL" id="SOC40596.1"/>
    </source>
</evidence>
<dbReference type="Pfam" id="PF13346">
    <property type="entry name" value="ABC2_membrane_5"/>
    <property type="match status" value="1"/>
</dbReference>
<organism evidence="2 3">
    <name type="scientific">Salinicoccus kekensis</name>
    <dbReference type="NCBI Taxonomy" id="714307"/>
    <lineage>
        <taxon>Bacteria</taxon>
        <taxon>Bacillati</taxon>
        <taxon>Bacillota</taxon>
        <taxon>Bacilli</taxon>
        <taxon>Bacillales</taxon>
        <taxon>Staphylococcaceae</taxon>
        <taxon>Salinicoccus</taxon>
    </lineage>
</organism>
<name>A0A285UJ24_9STAP</name>
<dbReference type="RefSeq" id="WP_097039800.1">
    <property type="nucleotide sequence ID" value="NZ_OBQF01000002.1"/>
</dbReference>
<dbReference type="OrthoDB" id="2389083at2"/>
<sequence>MDKHFYLKLVYSKWTLIFTAIVIVLNLASALLLNPDTAGLMPVLNLANLFIVLYLTANYMNVHVLMTYNKSHEFFMALPANKRDIIRTDYIFHIFMTLLSIFVIFTFSLVQDGFHHLFGMIMITGVNLLIASLYYTFFAAEWFKNVNIMVALYLVPMGFTFMFYYMPMLNLLGADLSTIPQWEFILYTLPYFVLAAGILTFAVTYFTAQKQAAKSDVI</sequence>
<evidence type="ECO:0008006" key="4">
    <source>
        <dbReference type="Google" id="ProtNLM"/>
    </source>
</evidence>
<keyword evidence="1" id="KW-0472">Membrane</keyword>
<proteinExistence type="predicted"/>
<feature type="transmembrane region" description="Helical" evidence="1">
    <location>
        <begin position="46"/>
        <end position="69"/>
    </location>
</feature>
<feature type="transmembrane region" description="Helical" evidence="1">
    <location>
        <begin position="116"/>
        <end position="138"/>
    </location>
</feature>
<feature type="transmembrane region" description="Helical" evidence="1">
    <location>
        <begin position="150"/>
        <end position="172"/>
    </location>
</feature>
<keyword evidence="1" id="KW-1133">Transmembrane helix</keyword>